<keyword evidence="2" id="KW-1003">Cell membrane</keyword>
<organism evidence="10 11">
    <name type="scientific">Saccharibacillus kuerlensis</name>
    <dbReference type="NCBI Taxonomy" id="459527"/>
    <lineage>
        <taxon>Bacteria</taxon>
        <taxon>Bacillati</taxon>
        <taxon>Bacillota</taxon>
        <taxon>Bacilli</taxon>
        <taxon>Bacillales</taxon>
        <taxon>Paenibacillaceae</taxon>
        <taxon>Saccharibacillus</taxon>
    </lineage>
</organism>
<feature type="transmembrane region" description="Helical" evidence="7">
    <location>
        <begin position="185"/>
        <end position="208"/>
    </location>
</feature>
<dbReference type="InterPro" id="IPR024478">
    <property type="entry name" value="HlyB_4HB_MCP"/>
</dbReference>
<evidence type="ECO:0000256" key="6">
    <source>
        <dbReference type="PROSITE-ProRule" id="PRU00284"/>
    </source>
</evidence>
<name>A0ABQ2KV87_9BACL</name>
<dbReference type="Pfam" id="PF00672">
    <property type="entry name" value="HAMP"/>
    <property type="match status" value="1"/>
</dbReference>
<evidence type="ECO:0000259" key="9">
    <source>
        <dbReference type="PROSITE" id="PS50885"/>
    </source>
</evidence>
<feature type="domain" description="Methyl-accepting transducer" evidence="8">
    <location>
        <begin position="277"/>
        <end position="513"/>
    </location>
</feature>
<comment type="similarity">
    <text evidence="5">Belongs to the methyl-accepting chemotaxis (MCP) protein family.</text>
</comment>
<dbReference type="CDD" id="cd11386">
    <property type="entry name" value="MCP_signal"/>
    <property type="match status" value="1"/>
</dbReference>
<dbReference type="Pfam" id="PF12729">
    <property type="entry name" value="4HB_MCP_1"/>
    <property type="match status" value="1"/>
</dbReference>
<dbReference type="CDD" id="cd06225">
    <property type="entry name" value="HAMP"/>
    <property type="match status" value="1"/>
</dbReference>
<gene>
    <name evidence="10" type="ORF">GCM10010969_08940</name>
</gene>
<evidence type="ECO:0000259" key="8">
    <source>
        <dbReference type="PROSITE" id="PS50111"/>
    </source>
</evidence>
<evidence type="ECO:0000256" key="5">
    <source>
        <dbReference type="ARBA" id="ARBA00029447"/>
    </source>
</evidence>
<keyword evidence="7" id="KW-0812">Transmembrane</keyword>
<dbReference type="SMART" id="SM00304">
    <property type="entry name" value="HAMP"/>
    <property type="match status" value="1"/>
</dbReference>
<dbReference type="SMART" id="SM00283">
    <property type="entry name" value="MA"/>
    <property type="match status" value="1"/>
</dbReference>
<comment type="caution">
    <text evidence="10">The sequence shown here is derived from an EMBL/GenBank/DDBJ whole genome shotgun (WGS) entry which is preliminary data.</text>
</comment>
<dbReference type="PANTHER" id="PTHR32089">
    <property type="entry name" value="METHYL-ACCEPTING CHEMOTAXIS PROTEIN MCPB"/>
    <property type="match status" value="1"/>
</dbReference>
<dbReference type="Proteomes" id="UP000606653">
    <property type="component" value="Unassembled WGS sequence"/>
</dbReference>
<keyword evidence="3 7" id="KW-0472">Membrane</keyword>
<dbReference type="PROSITE" id="PS50885">
    <property type="entry name" value="HAMP"/>
    <property type="match status" value="1"/>
</dbReference>
<keyword evidence="11" id="KW-1185">Reference proteome</keyword>
<reference evidence="11" key="1">
    <citation type="journal article" date="2019" name="Int. J. Syst. Evol. Microbiol.">
        <title>The Global Catalogue of Microorganisms (GCM) 10K type strain sequencing project: providing services to taxonomists for standard genome sequencing and annotation.</title>
        <authorList>
            <consortium name="The Broad Institute Genomics Platform"/>
            <consortium name="The Broad Institute Genome Sequencing Center for Infectious Disease"/>
            <person name="Wu L."/>
            <person name="Ma J."/>
        </authorList>
    </citation>
    <scope>NUCLEOTIDE SEQUENCE [LARGE SCALE GENOMIC DNA]</scope>
    <source>
        <strain evidence="11">CGMCC 1.6964</strain>
    </source>
</reference>
<proteinExistence type="inferred from homology"/>
<feature type="domain" description="HAMP" evidence="9">
    <location>
        <begin position="205"/>
        <end position="258"/>
    </location>
</feature>
<accession>A0ABQ2KV87</accession>
<dbReference type="RefSeq" id="WP_018977975.1">
    <property type="nucleotide sequence ID" value="NZ_BMLN01000002.1"/>
</dbReference>
<evidence type="ECO:0000256" key="3">
    <source>
        <dbReference type="ARBA" id="ARBA00023136"/>
    </source>
</evidence>
<dbReference type="SUPFAM" id="SSF58104">
    <property type="entry name" value="Methyl-accepting chemotaxis protein (MCP) signaling domain"/>
    <property type="match status" value="1"/>
</dbReference>
<evidence type="ECO:0000313" key="11">
    <source>
        <dbReference type="Proteomes" id="UP000606653"/>
    </source>
</evidence>
<keyword evidence="4 6" id="KW-0807">Transducer</keyword>
<evidence type="ECO:0000313" key="10">
    <source>
        <dbReference type="EMBL" id="GGN94310.1"/>
    </source>
</evidence>
<evidence type="ECO:0000256" key="4">
    <source>
        <dbReference type="ARBA" id="ARBA00023224"/>
    </source>
</evidence>
<evidence type="ECO:0000256" key="7">
    <source>
        <dbReference type="SAM" id="Phobius"/>
    </source>
</evidence>
<dbReference type="InterPro" id="IPR003660">
    <property type="entry name" value="HAMP_dom"/>
</dbReference>
<protein>
    <recommendedName>
        <fullName evidence="12">Methyl-accepting chemotaxis protein</fullName>
    </recommendedName>
</protein>
<evidence type="ECO:0008006" key="12">
    <source>
        <dbReference type="Google" id="ProtNLM"/>
    </source>
</evidence>
<keyword evidence="7" id="KW-1133">Transmembrane helix</keyword>
<evidence type="ECO:0000256" key="2">
    <source>
        <dbReference type="ARBA" id="ARBA00022475"/>
    </source>
</evidence>
<dbReference type="Gene3D" id="1.10.287.950">
    <property type="entry name" value="Methyl-accepting chemotaxis protein"/>
    <property type="match status" value="1"/>
</dbReference>
<dbReference type="InterPro" id="IPR004089">
    <property type="entry name" value="MCPsignal_dom"/>
</dbReference>
<dbReference type="Pfam" id="PF00015">
    <property type="entry name" value="MCPsignal"/>
    <property type="match status" value="1"/>
</dbReference>
<dbReference type="EMBL" id="BMLN01000002">
    <property type="protein sequence ID" value="GGN94310.1"/>
    <property type="molecule type" value="Genomic_DNA"/>
</dbReference>
<dbReference type="PROSITE" id="PS50111">
    <property type="entry name" value="CHEMOTAXIS_TRANSDUC_2"/>
    <property type="match status" value="1"/>
</dbReference>
<comment type="subcellular location">
    <subcellularLocation>
        <location evidence="1">Cell membrane</location>
    </subcellularLocation>
</comment>
<evidence type="ECO:0000256" key="1">
    <source>
        <dbReference type="ARBA" id="ARBA00004236"/>
    </source>
</evidence>
<sequence>MKLNIRQKMIGSFLIVTLIFGLASFASFRTMKSTNESYDYLIDTVTELRSDAQSVETGVALQIGYYRAFMLYEDSQFRDRFDEANAQVSTIVAAAKQTATLEETRSRLDKIAQTNEKFQQVANEVMDSAAVNKQKAIDDGLASIVPLSSDLIDQTYSLNTWLRDDILAPRLEEARTASRNGLIEMLGLSVLAALIALGSGLLISGMIAKPIVRLERSARLVAEGRLDIEPLKIRSRDEIYNLNESFVQMTNHLRETIRGISDNAAQLAASAAQLNIGAGQSSQAAESVASSMSEIASGSDSSTAMLNDNFAALREVAQGASNVSAGSGDVLELSRRTTLEAEEGGRYVDDSLKQMQFIRDSVHQSNAVIEVLHSRSQQIDSILGVIGTIASQTNMLALNASIEAARAGDAGRGFSVVAGEIGKLAEQSQTSARSIGELVAEIQKDTAESVNIMIEVMKNADDGVGLSEQMQHKFAQILQSTRSMTPYLEEMTATINEISGGIGAVSAASETIADLAQKNTVSSETAAAATEQQLASMQEITASAQALSSMADELNILAGRFQL</sequence>
<dbReference type="PANTHER" id="PTHR32089:SF112">
    <property type="entry name" value="LYSOZYME-LIKE PROTEIN-RELATED"/>
    <property type="match status" value="1"/>
</dbReference>